<keyword evidence="3" id="KW-1185">Reference proteome</keyword>
<feature type="compositionally biased region" description="Basic and acidic residues" evidence="1">
    <location>
        <begin position="50"/>
        <end position="59"/>
    </location>
</feature>
<organism evidence="2 3">
    <name type="scientific">Chara braunii</name>
    <name type="common">Braun's stonewort</name>
    <dbReference type="NCBI Taxonomy" id="69332"/>
    <lineage>
        <taxon>Eukaryota</taxon>
        <taxon>Viridiplantae</taxon>
        <taxon>Streptophyta</taxon>
        <taxon>Charophyceae</taxon>
        <taxon>Charales</taxon>
        <taxon>Characeae</taxon>
        <taxon>Chara</taxon>
    </lineage>
</organism>
<feature type="compositionally biased region" description="Basic and acidic residues" evidence="1">
    <location>
        <begin position="14"/>
        <end position="43"/>
    </location>
</feature>
<feature type="compositionally biased region" description="Polar residues" evidence="1">
    <location>
        <begin position="1"/>
        <end position="13"/>
    </location>
</feature>
<feature type="compositionally biased region" description="Basic and acidic residues" evidence="1">
    <location>
        <begin position="92"/>
        <end position="102"/>
    </location>
</feature>
<evidence type="ECO:0000313" key="3">
    <source>
        <dbReference type="Proteomes" id="UP000265515"/>
    </source>
</evidence>
<feature type="region of interest" description="Disordered" evidence="1">
    <location>
        <begin position="374"/>
        <end position="412"/>
    </location>
</feature>
<dbReference type="AlphaFoldDB" id="A0A388LP95"/>
<dbReference type="EMBL" id="BFEA01000463">
    <property type="protein sequence ID" value="GBG84079.1"/>
    <property type="molecule type" value="Genomic_DNA"/>
</dbReference>
<accession>A0A388LP95</accession>
<dbReference type="Gramene" id="GBG84079">
    <property type="protein sequence ID" value="GBG84079"/>
    <property type="gene ID" value="CBR_g37954"/>
</dbReference>
<evidence type="ECO:0000256" key="1">
    <source>
        <dbReference type="SAM" id="MobiDB-lite"/>
    </source>
</evidence>
<dbReference type="Proteomes" id="UP000265515">
    <property type="component" value="Unassembled WGS sequence"/>
</dbReference>
<protein>
    <submittedName>
        <fullName evidence="2">Uncharacterized protein</fullName>
    </submittedName>
</protein>
<evidence type="ECO:0000313" key="2">
    <source>
        <dbReference type="EMBL" id="GBG84079.1"/>
    </source>
</evidence>
<comment type="caution">
    <text evidence="2">The sequence shown here is derived from an EMBL/GenBank/DDBJ whole genome shotgun (WGS) entry which is preliminary data.</text>
</comment>
<feature type="compositionally biased region" description="Basic and acidic residues" evidence="1">
    <location>
        <begin position="128"/>
        <end position="137"/>
    </location>
</feature>
<name>A0A388LP95_CHABU</name>
<feature type="region of interest" description="Disordered" evidence="1">
    <location>
        <begin position="1"/>
        <end position="153"/>
    </location>
</feature>
<sequence length="412" mass="45898">MGVVRDSSSGEPTSSEKKRERQRMVREEVAEEIRRIERMKGHSEPMIGRDGGDVRERASGKRTPGMCGGQEQGVEKRLSKEVGAATSKKARRPDGLTIRDGKAMGGGDSAHPGAATAREPSKKSKIKLVAEEGDGQKKPQRRKTVEGASGSERAVGRQFNEAATFGLEYERNDDGEIVEKELPVQLFIDPKKVYDTPPWERYYNRRSLTRDGVEDIKGAMLRQFHEEKGKISTKNPLVLAPIYKSVMQEAERAERVHKDVFKPEDRDKYFYYPVNGQNTVAVVKELVGEQIFELWKMHSWPARVVWFSDEDFGVYLQGSLDDGTQSDNARFKEHVAAIGNALRQSMSLVTAGDDVVRKGMEFYEKYAEGKLLGGNGKTPLSKPGKYRPDKSPGLQAIPEMGTKGAVGETKMG</sequence>
<gene>
    <name evidence="2" type="ORF">CBR_g37954</name>
</gene>
<reference evidence="2 3" key="1">
    <citation type="journal article" date="2018" name="Cell">
        <title>The Chara Genome: Secondary Complexity and Implications for Plant Terrestrialization.</title>
        <authorList>
            <person name="Nishiyama T."/>
            <person name="Sakayama H."/>
            <person name="Vries J.D."/>
            <person name="Buschmann H."/>
            <person name="Saint-Marcoux D."/>
            <person name="Ullrich K.K."/>
            <person name="Haas F.B."/>
            <person name="Vanderstraeten L."/>
            <person name="Becker D."/>
            <person name="Lang D."/>
            <person name="Vosolsobe S."/>
            <person name="Rombauts S."/>
            <person name="Wilhelmsson P.K.I."/>
            <person name="Janitza P."/>
            <person name="Kern R."/>
            <person name="Heyl A."/>
            <person name="Rumpler F."/>
            <person name="Villalobos L.I.A.C."/>
            <person name="Clay J.M."/>
            <person name="Skokan R."/>
            <person name="Toyoda A."/>
            <person name="Suzuki Y."/>
            <person name="Kagoshima H."/>
            <person name="Schijlen E."/>
            <person name="Tajeshwar N."/>
            <person name="Catarino B."/>
            <person name="Hetherington A.J."/>
            <person name="Saltykova A."/>
            <person name="Bonnot C."/>
            <person name="Breuninger H."/>
            <person name="Symeonidi A."/>
            <person name="Radhakrishnan G.V."/>
            <person name="Van Nieuwerburgh F."/>
            <person name="Deforce D."/>
            <person name="Chang C."/>
            <person name="Karol K.G."/>
            <person name="Hedrich R."/>
            <person name="Ulvskov P."/>
            <person name="Glockner G."/>
            <person name="Delwiche C.F."/>
            <person name="Petrasek J."/>
            <person name="Van de Peer Y."/>
            <person name="Friml J."/>
            <person name="Beilby M."/>
            <person name="Dolan L."/>
            <person name="Kohara Y."/>
            <person name="Sugano S."/>
            <person name="Fujiyama A."/>
            <person name="Delaux P.-M."/>
            <person name="Quint M."/>
            <person name="TheiBen G."/>
            <person name="Hagemann M."/>
            <person name="Harholt J."/>
            <person name="Dunand C."/>
            <person name="Zachgo S."/>
            <person name="Langdale J."/>
            <person name="Maumus F."/>
            <person name="Straeten D.V.D."/>
            <person name="Gould S.B."/>
            <person name="Rensing S.A."/>
        </authorList>
    </citation>
    <scope>NUCLEOTIDE SEQUENCE [LARGE SCALE GENOMIC DNA]</scope>
    <source>
        <strain evidence="2 3">S276</strain>
    </source>
</reference>
<proteinExistence type="predicted"/>